<feature type="transmembrane region" description="Helical" evidence="1">
    <location>
        <begin position="317"/>
        <end position="335"/>
    </location>
</feature>
<evidence type="ECO:0000313" key="2">
    <source>
        <dbReference type="EMBL" id="TXD37122.1"/>
    </source>
</evidence>
<accession>A0A5C6XIN4</accession>
<dbReference type="Proteomes" id="UP000321412">
    <property type="component" value="Unassembled WGS sequence"/>
</dbReference>
<evidence type="ECO:0000313" key="3">
    <source>
        <dbReference type="Proteomes" id="UP000321412"/>
    </source>
</evidence>
<dbReference type="RefSeq" id="WP_146981333.1">
    <property type="nucleotide sequence ID" value="NZ_VOSM01000004.1"/>
</dbReference>
<proteinExistence type="predicted"/>
<feature type="transmembrane region" description="Helical" evidence="1">
    <location>
        <begin position="220"/>
        <end position="238"/>
    </location>
</feature>
<keyword evidence="1" id="KW-0472">Membrane</keyword>
<keyword evidence="1" id="KW-0812">Transmembrane</keyword>
<sequence>MTRPSQSVLGPVTRAFRGVIVVALMGAAMLMVAAILGGLARMGVVLPGSVGRALPEVLVHHHGPLMVSAFFGTVISMERAVAVRTAWSYVAPVAAVSGGVALVALSDAGLAAVLFSLAAAALVGVFAVLLSRRFESFTLAMALGAVAWAAGNVAWMSGVPVSEVVPFWASFLVLTIVGERLELSRFRGGERSHAPFWAGFGVAVAGLVASLVVFDVGMRLLGGGFIMLAAWLVRHDIARSTIRLPGAPRFMASALLAGYFWLTLAGVLAVIHGGVRFGLVYDALWHAIFMGFVFSMVFAHAQVILPALSGLKVRHGARFYVPLLALHLATLLRVVGDLGGFENLRRAGGIGGAAAVGLFMLVLASSVRRSRRRANASQKR</sequence>
<keyword evidence="3" id="KW-1185">Reference proteome</keyword>
<evidence type="ECO:0000256" key="1">
    <source>
        <dbReference type="SAM" id="Phobius"/>
    </source>
</evidence>
<reference evidence="2 3" key="1">
    <citation type="submission" date="2019-08" db="EMBL/GenBank/DDBJ databases">
        <title>Bradymonadales sp. TMQ4.</title>
        <authorList>
            <person name="Liang Q."/>
        </authorList>
    </citation>
    <scope>NUCLEOTIDE SEQUENCE [LARGE SCALE GENOMIC DNA]</scope>
    <source>
        <strain evidence="2 3">TMQ4</strain>
    </source>
</reference>
<evidence type="ECO:0008006" key="4">
    <source>
        <dbReference type="Google" id="ProtNLM"/>
    </source>
</evidence>
<comment type="caution">
    <text evidence="2">The sequence shown here is derived from an EMBL/GenBank/DDBJ whole genome shotgun (WGS) entry which is preliminary data.</text>
</comment>
<feature type="transmembrane region" description="Helical" evidence="1">
    <location>
        <begin position="86"/>
        <end position="105"/>
    </location>
</feature>
<feature type="transmembrane region" description="Helical" evidence="1">
    <location>
        <begin position="20"/>
        <end position="39"/>
    </location>
</feature>
<dbReference type="AlphaFoldDB" id="A0A5C6XIN4"/>
<dbReference type="EMBL" id="VOSM01000004">
    <property type="protein sequence ID" value="TXD37122.1"/>
    <property type="molecule type" value="Genomic_DNA"/>
</dbReference>
<keyword evidence="1" id="KW-1133">Transmembrane helix</keyword>
<dbReference type="OrthoDB" id="9811974at2"/>
<protein>
    <recommendedName>
        <fullName evidence="4">NnrS family protein</fullName>
    </recommendedName>
</protein>
<feature type="transmembrane region" description="Helical" evidence="1">
    <location>
        <begin position="195"/>
        <end position="214"/>
    </location>
</feature>
<feature type="transmembrane region" description="Helical" evidence="1">
    <location>
        <begin position="250"/>
        <end position="271"/>
    </location>
</feature>
<feature type="transmembrane region" description="Helical" evidence="1">
    <location>
        <begin position="137"/>
        <end position="158"/>
    </location>
</feature>
<organism evidence="2 3">
    <name type="scientific">Lujinxingia vulgaris</name>
    <dbReference type="NCBI Taxonomy" id="2600176"/>
    <lineage>
        <taxon>Bacteria</taxon>
        <taxon>Deltaproteobacteria</taxon>
        <taxon>Bradymonadales</taxon>
        <taxon>Lujinxingiaceae</taxon>
        <taxon>Lujinxingia</taxon>
    </lineage>
</organism>
<feature type="transmembrane region" description="Helical" evidence="1">
    <location>
        <begin position="347"/>
        <end position="367"/>
    </location>
</feature>
<feature type="transmembrane region" description="Helical" evidence="1">
    <location>
        <begin position="59"/>
        <end position="77"/>
    </location>
</feature>
<feature type="transmembrane region" description="Helical" evidence="1">
    <location>
        <begin position="283"/>
        <end position="305"/>
    </location>
</feature>
<feature type="transmembrane region" description="Helical" evidence="1">
    <location>
        <begin position="111"/>
        <end position="130"/>
    </location>
</feature>
<name>A0A5C6XIN4_9DELT</name>
<feature type="transmembrane region" description="Helical" evidence="1">
    <location>
        <begin position="164"/>
        <end position="183"/>
    </location>
</feature>
<gene>
    <name evidence="2" type="ORF">FRC98_10325</name>
</gene>